<evidence type="ECO:0000256" key="1">
    <source>
        <dbReference type="ARBA" id="ARBA00004651"/>
    </source>
</evidence>
<dbReference type="AlphaFoldDB" id="A0A1G8IJA5"/>
<dbReference type="InterPro" id="IPR050297">
    <property type="entry name" value="LipidA_mod_glycosyltrf_83"/>
</dbReference>
<evidence type="ECO:0000256" key="3">
    <source>
        <dbReference type="ARBA" id="ARBA00022676"/>
    </source>
</evidence>
<feature type="transmembrane region" description="Helical" evidence="8">
    <location>
        <begin position="86"/>
        <end position="104"/>
    </location>
</feature>
<evidence type="ECO:0000313" key="10">
    <source>
        <dbReference type="EMBL" id="SDI18984.1"/>
    </source>
</evidence>
<feature type="transmembrane region" description="Helical" evidence="8">
    <location>
        <begin position="12"/>
        <end position="29"/>
    </location>
</feature>
<reference evidence="11" key="1">
    <citation type="submission" date="2016-10" db="EMBL/GenBank/DDBJ databases">
        <authorList>
            <person name="Varghese N."/>
            <person name="Submissions S."/>
        </authorList>
    </citation>
    <scope>NUCLEOTIDE SEQUENCE [LARGE SCALE GENOMIC DNA]</scope>
    <source>
        <strain evidence="11">ATCC 700689</strain>
    </source>
</reference>
<feature type="transmembrane region" description="Helical" evidence="8">
    <location>
        <begin position="329"/>
        <end position="350"/>
    </location>
</feature>
<evidence type="ECO:0000313" key="11">
    <source>
        <dbReference type="Proteomes" id="UP000182894"/>
    </source>
</evidence>
<keyword evidence="4 10" id="KW-0808">Transferase</keyword>
<evidence type="ECO:0000256" key="2">
    <source>
        <dbReference type="ARBA" id="ARBA00022475"/>
    </source>
</evidence>
<dbReference type="GO" id="GO:0010041">
    <property type="term" value="P:response to iron(III) ion"/>
    <property type="evidence" value="ECO:0007669"/>
    <property type="project" value="TreeGrafter"/>
</dbReference>
<keyword evidence="7 8" id="KW-0472">Membrane</keyword>
<dbReference type="STRING" id="89065.SAMN05216605_11171"/>
<dbReference type="Pfam" id="PF13231">
    <property type="entry name" value="PMT_2"/>
    <property type="match status" value="1"/>
</dbReference>
<name>A0A1G8IJA5_9PSED</name>
<feature type="transmembrane region" description="Helical" evidence="8">
    <location>
        <begin position="141"/>
        <end position="159"/>
    </location>
</feature>
<evidence type="ECO:0000256" key="4">
    <source>
        <dbReference type="ARBA" id="ARBA00022679"/>
    </source>
</evidence>
<dbReference type="GO" id="GO:0009103">
    <property type="term" value="P:lipopolysaccharide biosynthetic process"/>
    <property type="evidence" value="ECO:0007669"/>
    <property type="project" value="TreeGrafter"/>
</dbReference>
<keyword evidence="5 8" id="KW-0812">Transmembrane</keyword>
<proteinExistence type="predicted"/>
<evidence type="ECO:0000256" key="6">
    <source>
        <dbReference type="ARBA" id="ARBA00022989"/>
    </source>
</evidence>
<dbReference type="PANTHER" id="PTHR33908:SF3">
    <property type="entry name" value="UNDECAPRENYL PHOSPHATE-ALPHA-4-AMINO-4-DEOXY-L-ARABINOSE ARABINOSYL TRANSFERASE"/>
    <property type="match status" value="1"/>
</dbReference>
<dbReference type="Proteomes" id="UP000182894">
    <property type="component" value="Unassembled WGS sequence"/>
</dbReference>
<dbReference type="GO" id="GO:0016763">
    <property type="term" value="F:pentosyltransferase activity"/>
    <property type="evidence" value="ECO:0007669"/>
    <property type="project" value="TreeGrafter"/>
</dbReference>
<keyword evidence="6 8" id="KW-1133">Transmembrane helix</keyword>
<sequence length="513" mass="57708">MRIRLASSRLEFWASVALAMVLLGAGLGWRQPLNVDEERFLGVALEMLQNGSWFIPHRAGEIYADKPPLFMWAVALCVQLTHLPKVALYLPALLAGAVSTGCLYDLGRRLWGRRVGVISALLFLTTYQTYSILQTGQIDGFLALWTMLGIYGLCRHLLLGPAWGWFYIGCAAMGLGVISKGVGFLPALMLIPYAYAVRKGWHGVVPMPGKANAWWLGLLVALAAIAIWLLPLIVIVSQGSADSLAYAQEILLKQTAGRYANAWDHREPFWYFFVQVIPKYWLPIIFMLPWLVPAWRKQLLKHDGRVLVLLGWVVLVLVFFSLSTGKRKIYVFPAVPALVLAVAPLVPWMLRRWFSRRPWGRTVFVTLTAVWLCAWFVRGFVEPRQEGINPHETMMRDVAQLTGNAQVVLVGWREGHWLFAQQPVVHFGFMDKSPLEHSVVWLRSHPQAYALVPANDMARCYDPAKARSVGDTSRAEWYLVGADADNGRCQSPPPSKVYAFEWTQQRVGGVASR</sequence>
<dbReference type="EMBL" id="FNCO01000011">
    <property type="protein sequence ID" value="SDI18984.1"/>
    <property type="molecule type" value="Genomic_DNA"/>
</dbReference>
<evidence type="ECO:0000256" key="5">
    <source>
        <dbReference type="ARBA" id="ARBA00022692"/>
    </source>
</evidence>
<feature type="domain" description="Glycosyltransferase RgtA/B/C/D-like" evidence="9">
    <location>
        <begin position="65"/>
        <end position="228"/>
    </location>
</feature>
<organism evidence="10 11">
    <name type="scientific">Pseudomonas abietaniphila</name>
    <dbReference type="NCBI Taxonomy" id="89065"/>
    <lineage>
        <taxon>Bacteria</taxon>
        <taxon>Pseudomonadati</taxon>
        <taxon>Pseudomonadota</taxon>
        <taxon>Gammaproteobacteria</taxon>
        <taxon>Pseudomonadales</taxon>
        <taxon>Pseudomonadaceae</taxon>
        <taxon>Pseudomonas</taxon>
    </lineage>
</organism>
<feature type="transmembrane region" description="Helical" evidence="8">
    <location>
        <begin position="269"/>
        <end position="292"/>
    </location>
</feature>
<keyword evidence="3" id="KW-0328">Glycosyltransferase</keyword>
<protein>
    <submittedName>
        <fullName evidence="10">4-amino-4-deoxy-L-arabinose transferase</fullName>
    </submittedName>
</protein>
<feature type="transmembrane region" description="Helical" evidence="8">
    <location>
        <begin position="304"/>
        <end position="323"/>
    </location>
</feature>
<dbReference type="InterPro" id="IPR038731">
    <property type="entry name" value="RgtA/B/C-like"/>
</dbReference>
<comment type="subcellular location">
    <subcellularLocation>
        <location evidence="1">Cell membrane</location>
        <topology evidence="1">Multi-pass membrane protein</topology>
    </subcellularLocation>
</comment>
<evidence type="ECO:0000259" key="9">
    <source>
        <dbReference type="Pfam" id="PF13231"/>
    </source>
</evidence>
<keyword evidence="2" id="KW-1003">Cell membrane</keyword>
<evidence type="ECO:0000256" key="7">
    <source>
        <dbReference type="ARBA" id="ARBA00023136"/>
    </source>
</evidence>
<dbReference type="GO" id="GO:0005886">
    <property type="term" value="C:plasma membrane"/>
    <property type="evidence" value="ECO:0007669"/>
    <property type="project" value="UniProtKB-SubCell"/>
</dbReference>
<feature type="transmembrane region" description="Helical" evidence="8">
    <location>
        <begin position="212"/>
        <end position="236"/>
    </location>
</feature>
<keyword evidence="11" id="KW-1185">Reference proteome</keyword>
<gene>
    <name evidence="10" type="ORF">SAMN05216605_11171</name>
</gene>
<feature type="transmembrane region" description="Helical" evidence="8">
    <location>
        <begin position="165"/>
        <end position="191"/>
    </location>
</feature>
<evidence type="ECO:0000256" key="8">
    <source>
        <dbReference type="SAM" id="Phobius"/>
    </source>
</evidence>
<feature type="transmembrane region" description="Helical" evidence="8">
    <location>
        <begin position="362"/>
        <end position="381"/>
    </location>
</feature>
<accession>A0A1G8IJA5</accession>
<dbReference type="PANTHER" id="PTHR33908">
    <property type="entry name" value="MANNOSYLTRANSFERASE YKCB-RELATED"/>
    <property type="match status" value="1"/>
</dbReference>